<keyword evidence="1" id="KW-0472">Membrane</keyword>
<keyword evidence="1" id="KW-0812">Transmembrane</keyword>
<accession>X0PJG7</accession>
<dbReference type="Proteomes" id="UP000019488">
    <property type="component" value="Unassembled WGS sequence"/>
</dbReference>
<evidence type="ECO:0000256" key="1">
    <source>
        <dbReference type="SAM" id="Phobius"/>
    </source>
</evidence>
<proteinExistence type="predicted"/>
<gene>
    <name evidence="2" type="ORF">JCM14108_2407</name>
</gene>
<comment type="caution">
    <text evidence="2">The sequence shown here is derived from an EMBL/GenBank/DDBJ whole genome shotgun (WGS) entry which is preliminary data.</text>
</comment>
<protein>
    <submittedName>
        <fullName evidence="2">Probable cadmium-transporting ATPase</fullName>
    </submittedName>
</protein>
<organism evidence="2 3">
    <name type="scientific">Lentilactobacillus farraginis DSM 18382 = JCM 14108</name>
    <dbReference type="NCBI Taxonomy" id="1423743"/>
    <lineage>
        <taxon>Bacteria</taxon>
        <taxon>Bacillati</taxon>
        <taxon>Bacillota</taxon>
        <taxon>Bacilli</taxon>
        <taxon>Lactobacillales</taxon>
        <taxon>Lactobacillaceae</taxon>
        <taxon>Lentilactobacillus</taxon>
    </lineage>
</organism>
<sequence length="91" mass="9961">MSSSFNELVHAFGLAKKTVLNTKENIVIAVGTVAFLLIGLIAGYIYMASGMLVHEASILVVIFNAMRLIHYQIKSPKIDLDQVANQQVKLS</sequence>
<feature type="transmembrane region" description="Helical" evidence="1">
    <location>
        <begin position="26"/>
        <end position="46"/>
    </location>
</feature>
<keyword evidence="1" id="KW-1133">Transmembrane helix</keyword>
<name>X0PJG7_9LACO</name>
<feature type="transmembrane region" description="Helical" evidence="1">
    <location>
        <begin position="52"/>
        <end position="69"/>
    </location>
</feature>
<dbReference type="AlphaFoldDB" id="X0PJG7"/>
<reference evidence="2" key="1">
    <citation type="journal article" date="2014" name="Genome Announc.">
        <title>Draft Genome Sequences of Two Lactobacillus Strains, L. farraginis JCM 14108T and L. composti JCM 14202T, Isolated from Compost of Distilled Shochu Residue.</title>
        <authorList>
            <person name="Yuki M."/>
            <person name="Oshima K."/>
            <person name="Suda W."/>
            <person name="Kitahara M."/>
            <person name="Kitamura K."/>
            <person name="Iida T."/>
            <person name="Hattori M."/>
            <person name="Ohkuma M."/>
        </authorList>
    </citation>
    <scope>NUCLEOTIDE SEQUENCE [LARGE SCALE GENOMIC DNA]</scope>
    <source>
        <strain evidence="2">JCM 14108</strain>
    </source>
</reference>
<evidence type="ECO:0000313" key="2">
    <source>
        <dbReference type="EMBL" id="GAF37377.1"/>
    </source>
</evidence>
<evidence type="ECO:0000313" key="3">
    <source>
        <dbReference type="Proteomes" id="UP000019488"/>
    </source>
</evidence>
<dbReference type="EMBL" id="BAKI01000031">
    <property type="protein sequence ID" value="GAF37377.1"/>
    <property type="molecule type" value="Genomic_DNA"/>
</dbReference>